<name>A0A5N7CUA4_9EURO</name>
<dbReference type="RefSeq" id="XP_031935020.1">
    <property type="nucleotide sequence ID" value="XM_032090773.1"/>
</dbReference>
<proteinExistence type="predicted"/>
<organism evidence="1 2">
    <name type="scientific">Aspergillus pseudonomiae</name>
    <dbReference type="NCBI Taxonomy" id="1506151"/>
    <lineage>
        <taxon>Eukaryota</taxon>
        <taxon>Fungi</taxon>
        <taxon>Dikarya</taxon>
        <taxon>Ascomycota</taxon>
        <taxon>Pezizomycotina</taxon>
        <taxon>Eurotiomycetes</taxon>
        <taxon>Eurotiomycetidae</taxon>
        <taxon>Eurotiales</taxon>
        <taxon>Aspergillaceae</taxon>
        <taxon>Aspergillus</taxon>
        <taxon>Aspergillus subgen. Circumdati</taxon>
    </lineage>
</organism>
<reference evidence="1 2" key="1">
    <citation type="submission" date="2019-04" db="EMBL/GenBank/DDBJ databases">
        <authorList>
            <consortium name="DOE Joint Genome Institute"/>
            <person name="Mondo S."/>
            <person name="Kjaerbolling I."/>
            <person name="Vesth T."/>
            <person name="Frisvad J.C."/>
            <person name="Nybo J.L."/>
            <person name="Theobald S."/>
            <person name="Kildgaard S."/>
            <person name="Isbrandt T."/>
            <person name="Kuo A."/>
            <person name="Sato A."/>
            <person name="Lyhne E.K."/>
            <person name="Kogle M.E."/>
            <person name="Wiebenga A."/>
            <person name="Kun R.S."/>
            <person name="Lubbers R.J."/>
            <person name="Makela M.R."/>
            <person name="Barry K."/>
            <person name="Chovatia M."/>
            <person name="Clum A."/>
            <person name="Daum C."/>
            <person name="Haridas S."/>
            <person name="He G."/>
            <person name="LaButti K."/>
            <person name="Lipzen A."/>
            <person name="Riley R."/>
            <person name="Salamov A."/>
            <person name="Simmons B.A."/>
            <person name="Magnuson J.K."/>
            <person name="Henrissat B."/>
            <person name="Mortensen U.H."/>
            <person name="Larsen T.O."/>
            <person name="Devries R.P."/>
            <person name="Grigoriev I.V."/>
            <person name="Machida M."/>
            <person name="Baker S.E."/>
            <person name="Andersen M.R."/>
            <person name="Cantor M.N."/>
            <person name="Hua S.X."/>
        </authorList>
    </citation>
    <scope>NUCLEOTIDE SEQUENCE [LARGE SCALE GENOMIC DNA]</scope>
    <source>
        <strain evidence="1 2">CBS 119388</strain>
    </source>
</reference>
<accession>A0A5N7CUA4</accession>
<dbReference type="Proteomes" id="UP000325579">
    <property type="component" value="Unassembled WGS sequence"/>
</dbReference>
<protein>
    <submittedName>
        <fullName evidence="1">Uncharacterized protein</fullName>
    </submittedName>
</protein>
<evidence type="ECO:0000313" key="1">
    <source>
        <dbReference type="EMBL" id="KAE8397701.1"/>
    </source>
</evidence>
<evidence type="ECO:0000313" key="2">
    <source>
        <dbReference type="Proteomes" id="UP000325579"/>
    </source>
</evidence>
<keyword evidence="2" id="KW-1185">Reference proteome</keyword>
<gene>
    <name evidence="1" type="ORF">BDV37DRAFT_49860</name>
</gene>
<dbReference type="GeneID" id="43675464"/>
<sequence>MLATAFSVAIVTLVIVLGLFSSGGHLGRLGGWCISVVHPDAHSPPECTSVIYPLSSRYNVNKLYQTVKKFIDQERRSVLSISSMKNIYNVPCTSSDL</sequence>
<dbReference type="EMBL" id="ML736882">
    <property type="protein sequence ID" value="KAE8397701.1"/>
    <property type="molecule type" value="Genomic_DNA"/>
</dbReference>
<dbReference type="AlphaFoldDB" id="A0A5N7CUA4"/>